<proteinExistence type="predicted"/>
<organism evidence="2 3">
    <name type="scientific">Nocardioides faecalis</name>
    <dbReference type="NCBI Taxonomy" id="2803858"/>
    <lineage>
        <taxon>Bacteria</taxon>
        <taxon>Bacillati</taxon>
        <taxon>Actinomycetota</taxon>
        <taxon>Actinomycetes</taxon>
        <taxon>Propionibacteriales</taxon>
        <taxon>Nocardioidaceae</taxon>
        <taxon>Nocardioides</taxon>
    </lineage>
</organism>
<comment type="caution">
    <text evidence="2">The sequence shown here is derived from an EMBL/GenBank/DDBJ whole genome shotgun (WGS) entry which is preliminary data.</text>
</comment>
<accession>A0A938Y3W1</accession>
<name>A0A938Y3W1_9ACTN</name>
<feature type="compositionally biased region" description="Low complexity" evidence="1">
    <location>
        <begin position="139"/>
        <end position="154"/>
    </location>
</feature>
<dbReference type="Proteomes" id="UP000663791">
    <property type="component" value="Unassembled WGS sequence"/>
</dbReference>
<evidence type="ECO:0000256" key="1">
    <source>
        <dbReference type="SAM" id="MobiDB-lite"/>
    </source>
</evidence>
<protein>
    <submittedName>
        <fullName evidence="2">Uncharacterized protein</fullName>
    </submittedName>
</protein>
<reference evidence="2" key="1">
    <citation type="submission" date="2021-01" db="EMBL/GenBank/DDBJ databases">
        <title>Novel species in genus Nocardioides.</title>
        <authorList>
            <person name="Zhang G."/>
        </authorList>
    </citation>
    <scope>NUCLEOTIDE SEQUENCE</scope>
    <source>
        <strain evidence="2">Zg-536</strain>
    </source>
</reference>
<evidence type="ECO:0000313" key="2">
    <source>
        <dbReference type="EMBL" id="MBM9458692.1"/>
    </source>
</evidence>
<feature type="region of interest" description="Disordered" evidence="1">
    <location>
        <begin position="118"/>
        <end position="185"/>
    </location>
</feature>
<dbReference type="RefSeq" id="WP_205289969.1">
    <property type="nucleotide sequence ID" value="NZ_CP074406.1"/>
</dbReference>
<dbReference type="AlphaFoldDB" id="A0A938Y3W1"/>
<gene>
    <name evidence="2" type="ORF">JK386_02140</name>
</gene>
<feature type="compositionally biased region" description="Basic and acidic residues" evidence="1">
    <location>
        <begin position="176"/>
        <end position="185"/>
    </location>
</feature>
<feature type="compositionally biased region" description="Basic and acidic residues" evidence="1">
    <location>
        <begin position="158"/>
        <end position="167"/>
    </location>
</feature>
<dbReference type="EMBL" id="JAERTX010000001">
    <property type="protein sequence ID" value="MBM9458692.1"/>
    <property type="molecule type" value="Genomic_DNA"/>
</dbReference>
<sequence length="185" mass="19948">MSDEVYVPIVKIYTAARQGIPDQAEDLALIAGRLQSIVNTLDIQTAKAGDPPALRDALDVAARIHDGIRRGVMTLNHAAVALELTGDDYVQTDDQARSDFNGWNGALKDLDVTRTAVPGDIGSPEAPGAVVGGNRGSESPYYYPHYIPPSDYDPTAPDEDKAERDERADDDSDDLGLPHDPTDDY</sequence>
<evidence type="ECO:0000313" key="3">
    <source>
        <dbReference type="Proteomes" id="UP000663791"/>
    </source>
</evidence>
<keyword evidence="3" id="KW-1185">Reference proteome</keyword>